<evidence type="ECO:0000313" key="2">
    <source>
        <dbReference type="EMBL" id="GLQ29822.1"/>
    </source>
</evidence>
<keyword evidence="1" id="KW-1133">Transmembrane helix</keyword>
<name>A0AA37S7T3_9GAMM</name>
<accession>A0AA37S7T3</accession>
<evidence type="ECO:0000256" key="1">
    <source>
        <dbReference type="SAM" id="Phobius"/>
    </source>
</evidence>
<dbReference type="Pfam" id="PF06796">
    <property type="entry name" value="NapE"/>
    <property type="match status" value="1"/>
</dbReference>
<reference evidence="2" key="1">
    <citation type="journal article" date="2014" name="Int. J. Syst. Evol. Microbiol.">
        <title>Complete genome sequence of Corynebacterium casei LMG S-19264T (=DSM 44701T), isolated from a smear-ripened cheese.</title>
        <authorList>
            <consortium name="US DOE Joint Genome Institute (JGI-PGF)"/>
            <person name="Walter F."/>
            <person name="Albersmeier A."/>
            <person name="Kalinowski J."/>
            <person name="Ruckert C."/>
        </authorList>
    </citation>
    <scope>NUCLEOTIDE SEQUENCE</scope>
    <source>
        <strain evidence="2">NBRC 110071</strain>
    </source>
</reference>
<evidence type="ECO:0008006" key="4">
    <source>
        <dbReference type="Google" id="ProtNLM"/>
    </source>
</evidence>
<sequence length="69" mass="7644">MKTVYYLKPIKVNAIFNGEGVMDEFEKGEERNMFLFLTVVLFPVLSVAVVGAYGFAVWISQLLMGPPGA</sequence>
<organism evidence="2 3">
    <name type="scientific">Litoribrevibacter albus</name>
    <dbReference type="NCBI Taxonomy" id="1473156"/>
    <lineage>
        <taxon>Bacteria</taxon>
        <taxon>Pseudomonadati</taxon>
        <taxon>Pseudomonadota</taxon>
        <taxon>Gammaproteobacteria</taxon>
        <taxon>Oceanospirillales</taxon>
        <taxon>Oceanospirillaceae</taxon>
        <taxon>Litoribrevibacter</taxon>
    </lineage>
</organism>
<feature type="transmembrane region" description="Helical" evidence="1">
    <location>
        <begin position="34"/>
        <end position="59"/>
    </location>
</feature>
<dbReference type="InterPro" id="IPR010649">
    <property type="entry name" value="NapE_TorE"/>
</dbReference>
<gene>
    <name evidence="2" type="ORF">GCM10007876_03000</name>
</gene>
<comment type="caution">
    <text evidence="2">The sequence shown here is derived from an EMBL/GenBank/DDBJ whole genome shotgun (WGS) entry which is preliminary data.</text>
</comment>
<reference evidence="2" key="2">
    <citation type="submission" date="2023-01" db="EMBL/GenBank/DDBJ databases">
        <title>Draft genome sequence of Litoribrevibacter albus strain NBRC 110071.</title>
        <authorList>
            <person name="Sun Q."/>
            <person name="Mori K."/>
        </authorList>
    </citation>
    <scope>NUCLEOTIDE SEQUENCE</scope>
    <source>
        <strain evidence="2">NBRC 110071</strain>
    </source>
</reference>
<keyword evidence="1" id="KW-0812">Transmembrane</keyword>
<dbReference type="EMBL" id="BSNM01000002">
    <property type="protein sequence ID" value="GLQ29822.1"/>
    <property type="molecule type" value="Genomic_DNA"/>
</dbReference>
<keyword evidence="3" id="KW-1185">Reference proteome</keyword>
<dbReference type="Proteomes" id="UP001161389">
    <property type="component" value="Unassembled WGS sequence"/>
</dbReference>
<dbReference type="NCBIfam" id="TIGR02973">
    <property type="entry name" value="nitrate_rd_NapE"/>
    <property type="match status" value="1"/>
</dbReference>
<keyword evidence="1" id="KW-0472">Membrane</keyword>
<evidence type="ECO:0000313" key="3">
    <source>
        <dbReference type="Proteomes" id="UP001161389"/>
    </source>
</evidence>
<proteinExistence type="predicted"/>
<dbReference type="InterPro" id="IPR004448">
    <property type="entry name" value="Nitrate_reductase_NapE"/>
</dbReference>
<dbReference type="AlphaFoldDB" id="A0AA37S7T3"/>
<protein>
    <recommendedName>
        <fullName evidence="4">Periplasmic nitrate reductase, NapE protein</fullName>
    </recommendedName>
</protein>